<gene>
    <name evidence="2" type="ORF">Fot_15123</name>
</gene>
<evidence type="ECO:0000313" key="2">
    <source>
        <dbReference type="EMBL" id="KAL2545890.1"/>
    </source>
</evidence>
<comment type="caution">
    <text evidence="2">The sequence shown here is derived from an EMBL/GenBank/DDBJ whole genome shotgun (WGS) entry which is preliminary data.</text>
</comment>
<organism evidence="2 3">
    <name type="scientific">Forsythia ovata</name>
    <dbReference type="NCBI Taxonomy" id="205694"/>
    <lineage>
        <taxon>Eukaryota</taxon>
        <taxon>Viridiplantae</taxon>
        <taxon>Streptophyta</taxon>
        <taxon>Embryophyta</taxon>
        <taxon>Tracheophyta</taxon>
        <taxon>Spermatophyta</taxon>
        <taxon>Magnoliopsida</taxon>
        <taxon>eudicotyledons</taxon>
        <taxon>Gunneridae</taxon>
        <taxon>Pentapetalae</taxon>
        <taxon>asterids</taxon>
        <taxon>lamiids</taxon>
        <taxon>Lamiales</taxon>
        <taxon>Oleaceae</taxon>
        <taxon>Forsythieae</taxon>
        <taxon>Forsythia</taxon>
    </lineage>
</organism>
<evidence type="ECO:0000313" key="3">
    <source>
        <dbReference type="Proteomes" id="UP001604277"/>
    </source>
</evidence>
<feature type="region of interest" description="Disordered" evidence="1">
    <location>
        <begin position="102"/>
        <end position="121"/>
    </location>
</feature>
<sequence length="186" mass="20172">MAAVSEMGKNSLQTIHHKSGTASANKGSQIITNNHSSNKSIKQPSSNVPIHASNFRFPQHKQIRQFGTSLAKSIVEVAGSRFSSPAAKCKKDGRFTNYEPISVLDTRSPSPSTSTSTFSSFNNTTQQGDVTIAAAAHGESMVEGKLTLFLEVFSNLSQFFQETVDFLLNKSNSNHDLQNCATFTPK</sequence>
<proteinExistence type="predicted"/>
<name>A0ABD1W8S8_9LAMI</name>
<keyword evidence="3" id="KW-1185">Reference proteome</keyword>
<feature type="region of interest" description="Disordered" evidence="1">
    <location>
        <begin position="19"/>
        <end position="46"/>
    </location>
</feature>
<dbReference type="AlphaFoldDB" id="A0ABD1W8S8"/>
<feature type="compositionally biased region" description="Low complexity" evidence="1">
    <location>
        <begin position="108"/>
        <end position="121"/>
    </location>
</feature>
<accession>A0ABD1W8S8</accession>
<reference evidence="3" key="1">
    <citation type="submission" date="2024-07" db="EMBL/GenBank/DDBJ databases">
        <title>Two chromosome-level genome assemblies of Korean endemic species Abeliophyllum distichum and Forsythia ovata (Oleaceae).</title>
        <authorList>
            <person name="Jang H."/>
        </authorList>
    </citation>
    <scope>NUCLEOTIDE SEQUENCE [LARGE SCALE GENOMIC DNA]</scope>
</reference>
<dbReference type="Proteomes" id="UP001604277">
    <property type="component" value="Unassembled WGS sequence"/>
</dbReference>
<evidence type="ECO:0000256" key="1">
    <source>
        <dbReference type="SAM" id="MobiDB-lite"/>
    </source>
</evidence>
<dbReference type="EMBL" id="JBFOLJ010000004">
    <property type="protein sequence ID" value="KAL2545890.1"/>
    <property type="molecule type" value="Genomic_DNA"/>
</dbReference>
<protein>
    <submittedName>
        <fullName evidence="2">Uncharacterized protein</fullName>
    </submittedName>
</protein>